<proteinExistence type="predicted"/>
<organism evidence="2">
    <name type="scientific">marine sediment metagenome</name>
    <dbReference type="NCBI Taxonomy" id="412755"/>
    <lineage>
        <taxon>unclassified sequences</taxon>
        <taxon>metagenomes</taxon>
        <taxon>ecological metagenomes</taxon>
    </lineage>
</organism>
<comment type="caution">
    <text evidence="2">The sequence shown here is derived from an EMBL/GenBank/DDBJ whole genome shotgun (WGS) entry which is preliminary data.</text>
</comment>
<reference evidence="2" key="1">
    <citation type="journal article" date="2015" name="Nature">
        <title>Complex archaea that bridge the gap between prokaryotes and eukaryotes.</title>
        <authorList>
            <person name="Spang A."/>
            <person name="Saw J.H."/>
            <person name="Jorgensen S.L."/>
            <person name="Zaremba-Niedzwiedzka K."/>
            <person name="Martijn J."/>
            <person name="Lind A.E."/>
            <person name="van Eijk R."/>
            <person name="Schleper C."/>
            <person name="Guy L."/>
            <person name="Ettema T.J."/>
        </authorList>
    </citation>
    <scope>NUCLEOTIDE SEQUENCE</scope>
</reference>
<dbReference type="Gene3D" id="2.60.40.1880">
    <property type="entry name" value="Invasion associated locus B (IalB) protein"/>
    <property type="match status" value="1"/>
</dbReference>
<protein>
    <recommendedName>
        <fullName evidence="3">Invasion associated locus B family protein</fullName>
    </recommendedName>
</protein>
<dbReference type="EMBL" id="LAZR01000603">
    <property type="protein sequence ID" value="KKN63042.1"/>
    <property type="molecule type" value="Genomic_DNA"/>
</dbReference>
<feature type="region of interest" description="Disordered" evidence="1">
    <location>
        <begin position="30"/>
        <end position="96"/>
    </location>
</feature>
<dbReference type="Pfam" id="PF06776">
    <property type="entry name" value="IalB"/>
    <property type="match status" value="1"/>
</dbReference>
<accession>A0A0F9SL41</accession>
<dbReference type="AlphaFoldDB" id="A0A0F9SL41"/>
<dbReference type="InterPro" id="IPR010642">
    <property type="entry name" value="Invasion_prot_B"/>
</dbReference>
<evidence type="ECO:0000313" key="2">
    <source>
        <dbReference type="EMBL" id="KKN63042.1"/>
    </source>
</evidence>
<name>A0A0F9SL41_9ZZZZ</name>
<gene>
    <name evidence="2" type="ORF">LCGC14_0505690</name>
</gene>
<evidence type="ECO:0008006" key="3">
    <source>
        <dbReference type="Google" id="ProtNLM"/>
    </source>
</evidence>
<feature type="compositionally biased region" description="Polar residues" evidence="1">
    <location>
        <begin position="40"/>
        <end position="54"/>
    </location>
</feature>
<evidence type="ECO:0000256" key="1">
    <source>
        <dbReference type="SAM" id="MobiDB-lite"/>
    </source>
</evidence>
<sequence>MNKYLTILPICAALALTLPVSGYAQTSTSEAPAAEVEATPSDTAPTEGATSDAVSSEAVPAETAPADAEDTASKPAGIESQLSLGEDGDTTQTIGKPYTKEVIGAWEMRCIKTEEENDPCQMYQLMDDGQGAPVAEFSLFRLPDGGKAEAGATVVVPLETALAAQLTVTVDGGKARRYPFAFCNSVGCYVRMGLTPADIAAFKRGKEALITIVPALAPDQKVELALSLNGFTASYDKSSVLEK</sequence>
<dbReference type="InterPro" id="IPR038696">
    <property type="entry name" value="IalB_sf"/>
</dbReference>